<evidence type="ECO:0000256" key="2">
    <source>
        <dbReference type="ARBA" id="ARBA00023015"/>
    </source>
</evidence>
<dbReference type="PANTHER" id="PTHR30427:SF1">
    <property type="entry name" value="TRANSCRIPTIONAL ACTIVATOR PROTEIN LYSR"/>
    <property type="match status" value="1"/>
</dbReference>
<dbReference type="InterPro" id="IPR036388">
    <property type="entry name" value="WH-like_DNA-bd_sf"/>
</dbReference>
<dbReference type="PROSITE" id="PS50931">
    <property type="entry name" value="HTH_LYSR"/>
    <property type="match status" value="1"/>
</dbReference>
<reference evidence="6 7" key="1">
    <citation type="journal article" date="2018" name="Int. J. Syst. Evol. Microbiol.">
        <title>Uliginosibacterium sediminicola sp. nov., isolated from freshwater sediment.</title>
        <authorList>
            <person name="Hwang W.M."/>
            <person name="Kim S.M."/>
            <person name="Kang K."/>
            <person name="Ahn T.Y."/>
        </authorList>
    </citation>
    <scope>NUCLEOTIDE SEQUENCE [LARGE SCALE GENOMIC DNA]</scope>
    <source>
        <strain evidence="6 7">M1-21</strain>
    </source>
</reference>
<proteinExistence type="inferred from homology"/>
<name>A0ABU9YYF5_9RHOO</name>
<gene>
    <name evidence="6" type="ORF">ABDB84_09040</name>
</gene>
<keyword evidence="2" id="KW-0805">Transcription regulation</keyword>
<dbReference type="Pfam" id="PF00126">
    <property type="entry name" value="HTH_1"/>
    <property type="match status" value="1"/>
</dbReference>
<dbReference type="Gene3D" id="3.40.190.290">
    <property type="match status" value="1"/>
</dbReference>
<evidence type="ECO:0000313" key="7">
    <source>
        <dbReference type="Proteomes" id="UP001410394"/>
    </source>
</evidence>
<evidence type="ECO:0000259" key="5">
    <source>
        <dbReference type="PROSITE" id="PS50931"/>
    </source>
</evidence>
<protein>
    <submittedName>
        <fullName evidence="6">LysR family transcriptional regulator</fullName>
    </submittedName>
</protein>
<keyword evidence="3" id="KW-0238">DNA-binding</keyword>
<comment type="similarity">
    <text evidence="1">Belongs to the LysR transcriptional regulatory family.</text>
</comment>
<evidence type="ECO:0000313" key="6">
    <source>
        <dbReference type="EMBL" id="MEN3068621.1"/>
    </source>
</evidence>
<dbReference type="PRINTS" id="PR00039">
    <property type="entry name" value="HTHLYSR"/>
</dbReference>
<dbReference type="InterPro" id="IPR005119">
    <property type="entry name" value="LysR_subst-bd"/>
</dbReference>
<dbReference type="RefSeq" id="WP_345919392.1">
    <property type="nucleotide sequence ID" value="NZ_JBDIVE010000004.1"/>
</dbReference>
<dbReference type="Pfam" id="PF03466">
    <property type="entry name" value="LysR_substrate"/>
    <property type="match status" value="1"/>
</dbReference>
<evidence type="ECO:0000256" key="3">
    <source>
        <dbReference type="ARBA" id="ARBA00023125"/>
    </source>
</evidence>
<keyword evidence="4" id="KW-0804">Transcription</keyword>
<dbReference type="Proteomes" id="UP001410394">
    <property type="component" value="Unassembled WGS sequence"/>
</dbReference>
<organism evidence="6 7">
    <name type="scientific">Uliginosibacterium sediminicola</name>
    <dbReference type="NCBI Taxonomy" id="2024550"/>
    <lineage>
        <taxon>Bacteria</taxon>
        <taxon>Pseudomonadati</taxon>
        <taxon>Pseudomonadota</taxon>
        <taxon>Betaproteobacteria</taxon>
        <taxon>Rhodocyclales</taxon>
        <taxon>Zoogloeaceae</taxon>
        <taxon>Uliginosibacterium</taxon>
    </lineage>
</organism>
<dbReference type="SUPFAM" id="SSF46785">
    <property type="entry name" value="Winged helix' DNA-binding domain"/>
    <property type="match status" value="1"/>
</dbReference>
<evidence type="ECO:0000256" key="1">
    <source>
        <dbReference type="ARBA" id="ARBA00009437"/>
    </source>
</evidence>
<keyword evidence="7" id="KW-1185">Reference proteome</keyword>
<feature type="domain" description="HTH lysR-type" evidence="5">
    <location>
        <begin position="1"/>
        <end position="58"/>
    </location>
</feature>
<sequence length="297" mass="32391">MNLKQFEAFQAIMASGSTIAAAARLGLSQSATSRLLTQLEESLGLSLFVRRKGRLLATPDAEELLAQINRVVEEVQRVQRLADALRVGGIRKTLIKVGVPISMAQQLMPRVVADFIAEHANTVVEIVSGSYEAIERAVLDGSADIGFVRVPSALADFDIVHTLVSEAVCVLPLDHPLSARAQITLDDLRKEPLVLLGRQRALRTELDLAFRAAQFIPKVRIEVHSAGAACGFVAEGLGISIINSLLASHFSHLPIVCRPFRPRIAYTFGLAFRADQPRAKVLDDFARHFIGHLAVHE</sequence>
<dbReference type="Gene3D" id="1.10.10.10">
    <property type="entry name" value="Winged helix-like DNA-binding domain superfamily/Winged helix DNA-binding domain"/>
    <property type="match status" value="1"/>
</dbReference>
<comment type="caution">
    <text evidence="6">The sequence shown here is derived from an EMBL/GenBank/DDBJ whole genome shotgun (WGS) entry which is preliminary data.</text>
</comment>
<accession>A0ABU9YYF5</accession>
<dbReference type="InterPro" id="IPR036390">
    <property type="entry name" value="WH_DNA-bd_sf"/>
</dbReference>
<dbReference type="PANTHER" id="PTHR30427">
    <property type="entry name" value="TRANSCRIPTIONAL ACTIVATOR PROTEIN LYSR"/>
    <property type="match status" value="1"/>
</dbReference>
<dbReference type="InterPro" id="IPR000847">
    <property type="entry name" value="LysR_HTH_N"/>
</dbReference>
<dbReference type="SUPFAM" id="SSF53850">
    <property type="entry name" value="Periplasmic binding protein-like II"/>
    <property type="match status" value="1"/>
</dbReference>
<evidence type="ECO:0000256" key="4">
    <source>
        <dbReference type="ARBA" id="ARBA00023163"/>
    </source>
</evidence>
<dbReference type="EMBL" id="JBDIVE010000004">
    <property type="protein sequence ID" value="MEN3068621.1"/>
    <property type="molecule type" value="Genomic_DNA"/>
</dbReference>